<accession>A0A0E9UEW8</accession>
<proteinExistence type="predicted"/>
<reference evidence="1" key="2">
    <citation type="journal article" date="2015" name="Fish Shellfish Immunol.">
        <title>Early steps in the European eel (Anguilla anguilla)-Vibrio vulnificus interaction in the gills: Role of the RtxA13 toxin.</title>
        <authorList>
            <person name="Callol A."/>
            <person name="Pajuelo D."/>
            <person name="Ebbesson L."/>
            <person name="Teles M."/>
            <person name="MacKenzie S."/>
            <person name="Amaro C."/>
        </authorList>
    </citation>
    <scope>NUCLEOTIDE SEQUENCE</scope>
</reference>
<organism evidence="1">
    <name type="scientific">Anguilla anguilla</name>
    <name type="common">European freshwater eel</name>
    <name type="synonym">Muraena anguilla</name>
    <dbReference type="NCBI Taxonomy" id="7936"/>
    <lineage>
        <taxon>Eukaryota</taxon>
        <taxon>Metazoa</taxon>
        <taxon>Chordata</taxon>
        <taxon>Craniata</taxon>
        <taxon>Vertebrata</taxon>
        <taxon>Euteleostomi</taxon>
        <taxon>Actinopterygii</taxon>
        <taxon>Neopterygii</taxon>
        <taxon>Teleostei</taxon>
        <taxon>Anguilliformes</taxon>
        <taxon>Anguillidae</taxon>
        <taxon>Anguilla</taxon>
    </lineage>
</organism>
<reference evidence="1" key="1">
    <citation type="submission" date="2014-11" db="EMBL/GenBank/DDBJ databases">
        <authorList>
            <person name="Amaro Gonzalez C."/>
        </authorList>
    </citation>
    <scope>NUCLEOTIDE SEQUENCE</scope>
</reference>
<sequence length="35" mass="3658">MLDGQAVGLRCGSVATTAAAGNVSLTSQIFFFFNY</sequence>
<name>A0A0E9UEW8_ANGAN</name>
<protein>
    <submittedName>
        <fullName evidence="1">Uncharacterized protein</fullName>
    </submittedName>
</protein>
<dbReference type="EMBL" id="GBXM01045079">
    <property type="protein sequence ID" value="JAH63498.1"/>
    <property type="molecule type" value="Transcribed_RNA"/>
</dbReference>
<evidence type="ECO:0000313" key="1">
    <source>
        <dbReference type="EMBL" id="JAH63498.1"/>
    </source>
</evidence>
<dbReference type="AlphaFoldDB" id="A0A0E9UEW8"/>